<proteinExistence type="predicted"/>
<evidence type="ECO:0000256" key="1">
    <source>
        <dbReference type="SAM" id="Coils"/>
    </source>
</evidence>
<keyword evidence="1" id="KW-0175">Coiled coil</keyword>
<keyword evidence="2" id="KW-0812">Transmembrane</keyword>
<keyword evidence="2" id="KW-0472">Membrane</keyword>
<dbReference type="EMBL" id="MN740582">
    <property type="protein sequence ID" value="QHU35011.1"/>
    <property type="molecule type" value="Genomic_DNA"/>
</dbReference>
<accession>A0A6C0LZ37</accession>
<keyword evidence="2" id="KW-1133">Transmembrane helix</keyword>
<evidence type="ECO:0000256" key="2">
    <source>
        <dbReference type="SAM" id="Phobius"/>
    </source>
</evidence>
<dbReference type="AlphaFoldDB" id="A0A6C0LZ37"/>
<feature type="coiled-coil region" evidence="1">
    <location>
        <begin position="134"/>
        <end position="161"/>
    </location>
</feature>
<protein>
    <submittedName>
        <fullName evidence="3">Uncharacterized protein</fullName>
    </submittedName>
</protein>
<evidence type="ECO:0000313" key="3">
    <source>
        <dbReference type="EMBL" id="QHU35011.1"/>
    </source>
</evidence>
<reference evidence="3" key="1">
    <citation type="journal article" date="2020" name="Nature">
        <title>Giant virus diversity and host interactions through global metagenomics.</title>
        <authorList>
            <person name="Schulz F."/>
            <person name="Roux S."/>
            <person name="Paez-Espino D."/>
            <person name="Jungbluth S."/>
            <person name="Walsh D.A."/>
            <person name="Denef V.J."/>
            <person name="McMahon K.D."/>
            <person name="Konstantinidis K.T."/>
            <person name="Eloe-Fadrosh E.A."/>
            <person name="Kyrpides N.C."/>
            <person name="Woyke T."/>
        </authorList>
    </citation>
    <scope>NUCLEOTIDE SEQUENCE</scope>
    <source>
        <strain evidence="3">GVMAG-S-1017244-22</strain>
    </source>
</reference>
<organism evidence="3">
    <name type="scientific">viral metagenome</name>
    <dbReference type="NCBI Taxonomy" id="1070528"/>
    <lineage>
        <taxon>unclassified sequences</taxon>
        <taxon>metagenomes</taxon>
        <taxon>organismal metagenomes</taxon>
    </lineage>
</organism>
<name>A0A6C0LZ37_9ZZZZ</name>
<sequence>MSDSQFNIITQRMSNFQCQLINIITHKKDIYRLIYSVLYLCIIIMICIFAYWDIIYKKAKKYSKCNNISKIIDELYYSETPYIYNIIIINTNNIKKPADFIIKITYNFNNMTTNIEYGKTDNEENIFIHRKNDYIDILDDIKKLEEKKEFLNKKARISKKNDDLLAYNETAIEYSLLINSEDGKKALELNNNKEFIDTFKYMYYNLNIMNYGIIEDISTKINSNNYKYYAVNKNYNIIHSYTTDELIKFTKEFSNNSNYPITIIDYIIFSKTHQKNNINI</sequence>
<feature type="transmembrane region" description="Helical" evidence="2">
    <location>
        <begin position="33"/>
        <end position="54"/>
    </location>
</feature>